<proteinExistence type="predicted"/>
<dbReference type="Gene3D" id="2.30.29.30">
    <property type="entry name" value="Pleckstrin-homology domain (PH domain)/Phosphotyrosine-binding domain (PTB)"/>
    <property type="match status" value="1"/>
</dbReference>
<gene>
    <name evidence="2" type="ORF">CUNI_LOCUS13677</name>
</gene>
<sequence>MSAFKLGTFKISQTENSSRVSPLLNDGGVFCFTDGFIQNQTEEKFSNQEQLAGENNSVESFHRADVPPITITQPAMTPEVDVVKTNGSSSAFSDTSSDVSDITTSLPSASSGSAYVVPVVEGISEQDINQVDLFYRSHKTDVRVCRSLANLYISISKIKVKPAETQITRGKSKSFKDKKSKTSEVKPPEHLKPSDFSKDEWEFSKTGIPVLVLDSGAHLREKRLKIVLAEKGTGFSMWQDEFNSFTEYSMPHTNFHTVTISTDSTRLVGFSFDEANAATEFAEAVKSLTSDENGDAVNSSSKKKKKKEKFKLKYRPPKKVDISQPVCFVHVTKLQRPDLIGGFFPPPPSGAQLSRLGIPRAMSDSSGISECSLPSEH</sequence>
<dbReference type="GO" id="GO:0003700">
    <property type="term" value="F:DNA-binding transcription factor activity"/>
    <property type="evidence" value="ECO:0007669"/>
    <property type="project" value="InterPro"/>
</dbReference>
<feature type="compositionally biased region" description="Basic and acidic residues" evidence="1">
    <location>
        <begin position="174"/>
        <end position="193"/>
    </location>
</feature>
<evidence type="ECO:0000313" key="3">
    <source>
        <dbReference type="Proteomes" id="UP000678393"/>
    </source>
</evidence>
<dbReference type="OrthoDB" id="10021476at2759"/>
<evidence type="ECO:0000313" key="2">
    <source>
        <dbReference type="EMBL" id="CAG5128119.1"/>
    </source>
</evidence>
<dbReference type="InterPro" id="IPR039142">
    <property type="entry name" value="NRF1/Ewg"/>
</dbReference>
<dbReference type="PANTHER" id="PTHR20338">
    <property type="entry name" value="NUCLEAR RESPIRATORY FACTOR 1"/>
    <property type="match status" value="1"/>
</dbReference>
<dbReference type="GO" id="GO:0006357">
    <property type="term" value="P:regulation of transcription by RNA polymerase II"/>
    <property type="evidence" value="ECO:0007669"/>
    <property type="project" value="InterPro"/>
</dbReference>
<comment type="caution">
    <text evidence="2">The sequence shown here is derived from an EMBL/GenBank/DDBJ whole genome shotgun (WGS) entry which is preliminary data.</text>
</comment>
<protein>
    <recommendedName>
        <fullName evidence="4">WH1 domain-containing protein</fullName>
    </recommendedName>
</protein>
<dbReference type="AlphaFoldDB" id="A0A8S3ZFU3"/>
<name>A0A8S3ZFU3_9EUPU</name>
<dbReference type="InterPro" id="IPR011993">
    <property type="entry name" value="PH-like_dom_sf"/>
</dbReference>
<evidence type="ECO:0000256" key="1">
    <source>
        <dbReference type="SAM" id="MobiDB-lite"/>
    </source>
</evidence>
<dbReference type="EMBL" id="CAJHNH020002933">
    <property type="protein sequence ID" value="CAG5128119.1"/>
    <property type="molecule type" value="Genomic_DNA"/>
</dbReference>
<reference evidence="2" key="1">
    <citation type="submission" date="2021-04" db="EMBL/GenBank/DDBJ databases">
        <authorList>
            <consortium name="Molecular Ecology Group"/>
        </authorList>
    </citation>
    <scope>NUCLEOTIDE SEQUENCE</scope>
</reference>
<organism evidence="2 3">
    <name type="scientific">Candidula unifasciata</name>
    <dbReference type="NCBI Taxonomy" id="100452"/>
    <lineage>
        <taxon>Eukaryota</taxon>
        <taxon>Metazoa</taxon>
        <taxon>Spiralia</taxon>
        <taxon>Lophotrochozoa</taxon>
        <taxon>Mollusca</taxon>
        <taxon>Gastropoda</taxon>
        <taxon>Heterobranchia</taxon>
        <taxon>Euthyneura</taxon>
        <taxon>Panpulmonata</taxon>
        <taxon>Eupulmonata</taxon>
        <taxon>Stylommatophora</taxon>
        <taxon>Helicina</taxon>
        <taxon>Helicoidea</taxon>
        <taxon>Geomitridae</taxon>
        <taxon>Candidula</taxon>
    </lineage>
</organism>
<keyword evidence="3" id="KW-1185">Reference proteome</keyword>
<accession>A0A8S3ZFU3</accession>
<evidence type="ECO:0008006" key="4">
    <source>
        <dbReference type="Google" id="ProtNLM"/>
    </source>
</evidence>
<feature type="region of interest" description="Disordered" evidence="1">
    <location>
        <begin position="169"/>
        <end position="193"/>
    </location>
</feature>
<dbReference type="Proteomes" id="UP000678393">
    <property type="component" value="Unassembled WGS sequence"/>
</dbReference>